<dbReference type="RefSeq" id="WP_090091772.1">
    <property type="nucleotide sequence ID" value="NZ_FOMG01000017.1"/>
</dbReference>
<keyword evidence="1" id="KW-0812">Transmembrane</keyword>
<protein>
    <submittedName>
        <fullName evidence="2">Uncharacterized protein</fullName>
    </submittedName>
</protein>
<gene>
    <name evidence="2" type="ORF">SAMN05421842_1176</name>
</gene>
<evidence type="ECO:0000256" key="1">
    <source>
        <dbReference type="SAM" id="Phobius"/>
    </source>
</evidence>
<dbReference type="Proteomes" id="UP000199263">
    <property type="component" value="Unassembled WGS sequence"/>
</dbReference>
<dbReference type="STRING" id="119641.SAMN05421842_1176"/>
<dbReference type="OrthoDB" id="1908027at2"/>
<dbReference type="AlphaFoldDB" id="A0A1I1NVU5"/>
<keyword evidence="1" id="KW-0472">Membrane</keyword>
<name>A0A1I1NVU5_9CLOT</name>
<feature type="transmembrane region" description="Helical" evidence="1">
    <location>
        <begin position="17"/>
        <end position="35"/>
    </location>
</feature>
<reference evidence="2 3" key="1">
    <citation type="submission" date="2016-10" db="EMBL/GenBank/DDBJ databases">
        <authorList>
            <person name="de Groot N.N."/>
        </authorList>
    </citation>
    <scope>NUCLEOTIDE SEQUENCE [LARGE SCALE GENOMIC DNA]</scope>
    <source>
        <strain evidence="2 3">DSM 12992</strain>
    </source>
</reference>
<sequence length="241" mass="28088">MLSEKSLNLKNIYKNRIINIMLIIIMITIFCNYFVGCDTKNTNNTTTNEPIEEIKESQKVNNNTMKETIGEIKELQYGAFTEIAYASKDRVIFYGPIGLIVYDILNQEIYRAINLESINMNHIQGDEVTIFKVKDNGSQILMYNDSDHKNRYLYDIENDTLEKTDNKDFTDEYEGVKYFDNDYLKNHEDMVTASNYAYIDKSSICYLILPKEDEGTKGISHLQILILNKDTNKEEMYTVFS</sequence>
<accession>A0A1I1NVU5</accession>
<evidence type="ECO:0000313" key="2">
    <source>
        <dbReference type="EMBL" id="SFD01677.1"/>
    </source>
</evidence>
<organism evidence="2 3">
    <name type="scientific">Clostridium uliginosum</name>
    <dbReference type="NCBI Taxonomy" id="119641"/>
    <lineage>
        <taxon>Bacteria</taxon>
        <taxon>Bacillati</taxon>
        <taxon>Bacillota</taxon>
        <taxon>Clostridia</taxon>
        <taxon>Eubacteriales</taxon>
        <taxon>Clostridiaceae</taxon>
        <taxon>Clostridium</taxon>
    </lineage>
</organism>
<keyword evidence="1" id="KW-1133">Transmembrane helix</keyword>
<keyword evidence="3" id="KW-1185">Reference proteome</keyword>
<evidence type="ECO:0000313" key="3">
    <source>
        <dbReference type="Proteomes" id="UP000199263"/>
    </source>
</evidence>
<proteinExistence type="predicted"/>
<dbReference type="EMBL" id="FOMG01000017">
    <property type="protein sequence ID" value="SFD01677.1"/>
    <property type="molecule type" value="Genomic_DNA"/>
</dbReference>